<dbReference type="SMART" id="SM00331">
    <property type="entry name" value="PP2C_SIG"/>
    <property type="match status" value="1"/>
</dbReference>
<dbReference type="EMBL" id="SSCJ01000013">
    <property type="protein sequence ID" value="MDI4510852.1"/>
    <property type="molecule type" value="Genomic_DNA"/>
</dbReference>
<reference evidence="2" key="1">
    <citation type="submission" date="2019-04" db="EMBL/GenBank/DDBJ databases">
        <title>Moraxella osloensis CCUG 73412, isolated from corneal scrapings as causative agent of keratitis.</title>
        <authorList>
            <person name="Connolly G."/>
            <person name="Jaen-Luchoro D."/>
            <person name="Pinyeiro-Iglesias B."/>
            <person name="Curry A."/>
            <person name="Knowles S."/>
            <person name="Moore E.R.B."/>
        </authorList>
    </citation>
    <scope>NUCLEOTIDE SEQUENCE</scope>
    <source>
        <strain evidence="2">CCUG 73412</strain>
    </source>
</reference>
<dbReference type="SUPFAM" id="SSF81606">
    <property type="entry name" value="PP2C-like"/>
    <property type="match status" value="1"/>
</dbReference>
<protein>
    <submittedName>
        <fullName evidence="2">Protein phosphatase</fullName>
    </submittedName>
</protein>
<feature type="domain" description="PPM-type phosphatase" evidence="1">
    <location>
        <begin position="16"/>
        <end position="285"/>
    </location>
</feature>
<evidence type="ECO:0000259" key="1">
    <source>
        <dbReference type="PROSITE" id="PS51746"/>
    </source>
</evidence>
<dbReference type="PROSITE" id="PS51746">
    <property type="entry name" value="PPM_2"/>
    <property type="match status" value="1"/>
</dbReference>
<gene>
    <name evidence="2" type="ORF">E6P75_11670</name>
</gene>
<organism evidence="2">
    <name type="scientific">Faucicola osloensis</name>
    <name type="common">Moraxella osloensis</name>
    <dbReference type="NCBI Taxonomy" id="34062"/>
    <lineage>
        <taxon>Bacteria</taxon>
        <taxon>Pseudomonadati</taxon>
        <taxon>Pseudomonadota</taxon>
        <taxon>Gammaproteobacteria</taxon>
        <taxon>Moraxellales</taxon>
        <taxon>Moraxellaceae</taxon>
        <taxon>Faucicola</taxon>
    </lineage>
</organism>
<evidence type="ECO:0000313" key="2">
    <source>
        <dbReference type="EMBL" id="MDI4510852.1"/>
    </source>
</evidence>
<dbReference type="AlphaFoldDB" id="A0AAW6TKB4"/>
<dbReference type="PANTHER" id="PTHR47992">
    <property type="entry name" value="PROTEIN PHOSPHATASE"/>
    <property type="match status" value="1"/>
</dbReference>
<dbReference type="GO" id="GO:0004722">
    <property type="term" value="F:protein serine/threonine phosphatase activity"/>
    <property type="evidence" value="ECO:0007669"/>
    <property type="project" value="InterPro"/>
</dbReference>
<dbReference type="SMART" id="SM00332">
    <property type="entry name" value="PP2Cc"/>
    <property type="match status" value="1"/>
</dbReference>
<dbReference type="InterPro" id="IPR001932">
    <property type="entry name" value="PPM-type_phosphatase-like_dom"/>
</dbReference>
<dbReference type="Gene3D" id="3.60.40.10">
    <property type="entry name" value="PPM-type phosphatase domain"/>
    <property type="match status" value="1"/>
</dbReference>
<proteinExistence type="predicted"/>
<dbReference type="InterPro" id="IPR036457">
    <property type="entry name" value="PPM-type-like_dom_sf"/>
</dbReference>
<dbReference type="Pfam" id="PF13672">
    <property type="entry name" value="PP2C_2"/>
    <property type="match status" value="1"/>
</dbReference>
<dbReference type="InterPro" id="IPR015655">
    <property type="entry name" value="PP2C"/>
</dbReference>
<sequence length="286" mass="32373">MTRLKEGRFMPLLSAQLCAISFQGNASNGLQQDAFFLIDDYYQTPLGITEVKMCEKDFCVAVADGVAQTNLSQYASLSAVKAVKKFWHNYQLNQNQSTVMSMQSIYEHVANAPSKYRGAMTTLALVYRLKDSDEIVVKHVGDSRVYLQRHDETTKNGWRCITRDHNLLNQLVDDNAEAEGRKADVSEYNKQGMATALYTITDYLTIDNDEISNPMPSYDSQILQVKAGDCLVVCSDGVHDLVSCEEWSTIDEQTDLQDWLKNLRKQIYVSQGRAYDNVTVIVIRFC</sequence>
<comment type="caution">
    <text evidence="2">The sequence shown here is derived from an EMBL/GenBank/DDBJ whole genome shotgun (WGS) entry which is preliminary data.</text>
</comment>
<name>A0AAW6TKB4_FAUOS</name>
<accession>A0AAW6TKB4</accession>